<evidence type="ECO:0000313" key="2">
    <source>
        <dbReference type="Proteomes" id="UP000218231"/>
    </source>
</evidence>
<dbReference type="InterPro" id="IPR027417">
    <property type="entry name" value="P-loop_NTPase"/>
</dbReference>
<sequence length="105" mass="11433">MVFVIGPSGVGKTTMRRSVMREMFGNPNLWEKGKVPAIETFACLPVGAYFSSRYLARELLKELNAPTLTWALEGGSHLSMPPSDIQAEAHRSGVLVVCKAVHDCA</sequence>
<gene>
    <name evidence="1" type="ORF">WR25_05822</name>
</gene>
<dbReference type="SUPFAM" id="SSF52540">
    <property type="entry name" value="P-loop containing nucleoside triphosphate hydrolases"/>
    <property type="match status" value="1"/>
</dbReference>
<evidence type="ECO:0000313" key="1">
    <source>
        <dbReference type="EMBL" id="PAV93710.1"/>
    </source>
</evidence>
<proteinExistence type="predicted"/>
<keyword evidence="2" id="KW-1185">Reference proteome</keyword>
<reference evidence="1 2" key="1">
    <citation type="journal article" date="2017" name="Curr. Biol.">
        <title>Genome architecture and evolution of a unichromosomal asexual nematode.</title>
        <authorList>
            <person name="Fradin H."/>
            <person name="Zegar C."/>
            <person name="Gutwein M."/>
            <person name="Lucas J."/>
            <person name="Kovtun M."/>
            <person name="Corcoran D."/>
            <person name="Baugh L.R."/>
            <person name="Kiontke K."/>
            <person name="Gunsalus K."/>
            <person name="Fitch D.H."/>
            <person name="Piano F."/>
        </authorList>
    </citation>
    <scope>NUCLEOTIDE SEQUENCE [LARGE SCALE GENOMIC DNA]</scope>
    <source>
        <strain evidence="1">PF1309</strain>
    </source>
</reference>
<protein>
    <submittedName>
        <fullName evidence="1">Uncharacterized protein</fullName>
    </submittedName>
</protein>
<dbReference type="Proteomes" id="UP000218231">
    <property type="component" value="Unassembled WGS sequence"/>
</dbReference>
<comment type="caution">
    <text evidence="1">The sequence shown here is derived from an EMBL/GenBank/DDBJ whole genome shotgun (WGS) entry which is preliminary data.</text>
</comment>
<name>A0A2A2M5G8_9BILA</name>
<organism evidence="1 2">
    <name type="scientific">Diploscapter pachys</name>
    <dbReference type="NCBI Taxonomy" id="2018661"/>
    <lineage>
        <taxon>Eukaryota</taxon>
        <taxon>Metazoa</taxon>
        <taxon>Ecdysozoa</taxon>
        <taxon>Nematoda</taxon>
        <taxon>Chromadorea</taxon>
        <taxon>Rhabditida</taxon>
        <taxon>Rhabditina</taxon>
        <taxon>Rhabditomorpha</taxon>
        <taxon>Rhabditoidea</taxon>
        <taxon>Rhabditidae</taxon>
        <taxon>Diploscapter</taxon>
    </lineage>
</organism>
<accession>A0A2A2M5G8</accession>
<dbReference type="AlphaFoldDB" id="A0A2A2M5G8"/>
<dbReference type="EMBL" id="LIAE01004652">
    <property type="protein sequence ID" value="PAV93710.1"/>
    <property type="molecule type" value="Genomic_DNA"/>
</dbReference>